<dbReference type="STRING" id="428990.SAMN06295987_102341"/>
<name>A0A1U6HGB2_9SPHN</name>
<dbReference type="PROSITE" id="PS51257">
    <property type="entry name" value="PROKAR_LIPOPROTEIN"/>
    <property type="match status" value="1"/>
</dbReference>
<gene>
    <name evidence="3" type="ORF">SAMN06295987_102341</name>
</gene>
<dbReference type="EMBL" id="FVZE01000002">
    <property type="protein sequence ID" value="SLJ94770.1"/>
    <property type="molecule type" value="Genomic_DNA"/>
</dbReference>
<keyword evidence="4" id="KW-1185">Reference proteome</keyword>
<dbReference type="RefSeq" id="WP_176167982.1">
    <property type="nucleotide sequence ID" value="NZ_FVZE01000002.1"/>
</dbReference>
<protein>
    <submittedName>
        <fullName evidence="3">Uncharacterized protein</fullName>
    </submittedName>
</protein>
<evidence type="ECO:0000313" key="3">
    <source>
        <dbReference type="EMBL" id="SLJ94770.1"/>
    </source>
</evidence>
<feature type="signal peptide" evidence="2">
    <location>
        <begin position="1"/>
        <end position="18"/>
    </location>
</feature>
<evidence type="ECO:0000313" key="4">
    <source>
        <dbReference type="Proteomes" id="UP000190989"/>
    </source>
</evidence>
<feature type="chain" id="PRO_5010545382" evidence="2">
    <location>
        <begin position="19"/>
        <end position="57"/>
    </location>
</feature>
<reference evidence="4" key="1">
    <citation type="submission" date="2017-02" db="EMBL/GenBank/DDBJ databases">
        <authorList>
            <person name="Varghese N."/>
            <person name="Submissions S."/>
        </authorList>
    </citation>
    <scope>NUCLEOTIDE SEQUENCE [LARGE SCALE GENOMIC DNA]</scope>
    <source>
        <strain evidence="4">SM117</strain>
    </source>
</reference>
<feature type="region of interest" description="Disordered" evidence="1">
    <location>
        <begin position="22"/>
        <end position="57"/>
    </location>
</feature>
<accession>A0A1U6HGB2</accession>
<organism evidence="3 4">
    <name type="scientific">Novosphingobium mathurense</name>
    <dbReference type="NCBI Taxonomy" id="428990"/>
    <lineage>
        <taxon>Bacteria</taxon>
        <taxon>Pseudomonadati</taxon>
        <taxon>Pseudomonadota</taxon>
        <taxon>Alphaproteobacteria</taxon>
        <taxon>Sphingomonadales</taxon>
        <taxon>Sphingomonadaceae</taxon>
        <taxon>Novosphingobium</taxon>
    </lineage>
</organism>
<proteinExistence type="predicted"/>
<dbReference type="Proteomes" id="UP000190989">
    <property type="component" value="Unassembled WGS sequence"/>
</dbReference>
<dbReference type="AlphaFoldDB" id="A0A1U6HGB2"/>
<evidence type="ECO:0000256" key="2">
    <source>
        <dbReference type="SAM" id="SignalP"/>
    </source>
</evidence>
<keyword evidence="2" id="KW-0732">Signal</keyword>
<sequence length="57" mass="5727">MKKIAYAVFASATALALAACGSEAPTDEGTESVETVPGEMMTGDATDAPSEEATEAM</sequence>
<evidence type="ECO:0000256" key="1">
    <source>
        <dbReference type="SAM" id="MobiDB-lite"/>
    </source>
</evidence>